<organism evidence="2 3">
    <name type="scientific">Allacma fusca</name>
    <dbReference type="NCBI Taxonomy" id="39272"/>
    <lineage>
        <taxon>Eukaryota</taxon>
        <taxon>Metazoa</taxon>
        <taxon>Ecdysozoa</taxon>
        <taxon>Arthropoda</taxon>
        <taxon>Hexapoda</taxon>
        <taxon>Collembola</taxon>
        <taxon>Symphypleona</taxon>
        <taxon>Sminthuridae</taxon>
        <taxon>Allacma</taxon>
    </lineage>
</organism>
<accession>A0A8J2LGY2</accession>
<sequence length="261" mass="27639">MVKVVLILTALIGCVVSEPPVGLDYGQNYAFGGTGGHGGYVGGYGSPGHQTIVVNHPHRLLASPVTHTVLAQPNAIPVHYAQQYVQQAPVVVAQHAPLYAPVHLQHHHVPFHAHYSAAHHTHQVPLTYGPPPPKVFNLGARLNLNLGGNGGHGGYVGAAPVVKTAVVKKPVVSPHNYDLAPFKPIIPGKTKVYEAPSDYSITPSISYGYSYKLVPTHSYGPVHSQVPKVKVAQAPVLVKGHKNGGLGFGLDLGFDIGHDHH</sequence>
<comment type="caution">
    <text evidence="2">The sequence shown here is derived from an EMBL/GenBank/DDBJ whole genome shotgun (WGS) entry which is preliminary data.</text>
</comment>
<keyword evidence="1" id="KW-0732">Signal</keyword>
<proteinExistence type="predicted"/>
<dbReference type="Proteomes" id="UP000708208">
    <property type="component" value="Unassembled WGS sequence"/>
</dbReference>
<name>A0A8J2LGY2_9HEXA</name>
<dbReference type="EMBL" id="CAJVCH010522214">
    <property type="protein sequence ID" value="CAG7821810.1"/>
    <property type="molecule type" value="Genomic_DNA"/>
</dbReference>
<gene>
    <name evidence="2" type="ORF">AFUS01_LOCUS32120</name>
</gene>
<reference evidence="2" key="1">
    <citation type="submission" date="2021-06" db="EMBL/GenBank/DDBJ databases">
        <authorList>
            <person name="Hodson N. C."/>
            <person name="Mongue J. A."/>
            <person name="Jaron S. K."/>
        </authorList>
    </citation>
    <scope>NUCLEOTIDE SEQUENCE</scope>
</reference>
<dbReference type="AlphaFoldDB" id="A0A8J2LGY2"/>
<feature type="chain" id="PRO_5035211407" evidence="1">
    <location>
        <begin position="18"/>
        <end position="261"/>
    </location>
</feature>
<feature type="signal peptide" evidence="1">
    <location>
        <begin position="1"/>
        <end position="17"/>
    </location>
</feature>
<keyword evidence="3" id="KW-1185">Reference proteome</keyword>
<evidence type="ECO:0000313" key="3">
    <source>
        <dbReference type="Proteomes" id="UP000708208"/>
    </source>
</evidence>
<evidence type="ECO:0000256" key="1">
    <source>
        <dbReference type="SAM" id="SignalP"/>
    </source>
</evidence>
<evidence type="ECO:0000313" key="2">
    <source>
        <dbReference type="EMBL" id="CAG7821810.1"/>
    </source>
</evidence>
<protein>
    <submittedName>
        <fullName evidence="2">Uncharacterized protein</fullName>
    </submittedName>
</protein>